<dbReference type="Proteomes" id="UP000004662">
    <property type="component" value="Chromosome"/>
</dbReference>
<dbReference type="HOGENOM" id="CLU_2092872_0_0_7"/>
<sequence>MRLRLVFLAGLVVLVAGCAGTSAGPGGDRAPVMTVSDFYGFCSALPTPDACLSDPICNRYRRELSSPPNDLAGCLAVCRQTENALYVDNLVNGCAEILDRAEDLCDQFCRRRDRS</sequence>
<evidence type="ECO:0000313" key="2">
    <source>
        <dbReference type="EMBL" id="EHJ48474.1"/>
    </source>
</evidence>
<feature type="signal peptide" evidence="1">
    <location>
        <begin position="1"/>
        <end position="23"/>
    </location>
</feature>
<accession>G7Q6Z1</accession>
<evidence type="ECO:0000256" key="1">
    <source>
        <dbReference type="SAM" id="SignalP"/>
    </source>
</evidence>
<dbReference type="RefSeq" id="WP_009181848.1">
    <property type="nucleotide sequence ID" value="NZ_CM001368.1"/>
</dbReference>
<dbReference type="eggNOG" id="ENOG503019U">
    <property type="taxonomic scope" value="Bacteria"/>
</dbReference>
<dbReference type="EMBL" id="CM001368">
    <property type="protein sequence ID" value="EHJ48474.1"/>
    <property type="molecule type" value="Genomic_DNA"/>
</dbReference>
<organism evidence="2 3">
    <name type="scientific">Solidesulfovibrio carbinoliphilus subsp. oakridgensis</name>
    <dbReference type="NCBI Taxonomy" id="694327"/>
    <lineage>
        <taxon>Bacteria</taxon>
        <taxon>Pseudomonadati</taxon>
        <taxon>Thermodesulfobacteriota</taxon>
        <taxon>Desulfovibrionia</taxon>
        <taxon>Desulfovibrionales</taxon>
        <taxon>Desulfovibrionaceae</taxon>
        <taxon>Solidesulfovibrio</taxon>
    </lineage>
</organism>
<protein>
    <recommendedName>
        <fullName evidence="4">Lipoprotein</fullName>
    </recommendedName>
</protein>
<dbReference type="AlphaFoldDB" id="G7Q6Z1"/>
<dbReference type="PROSITE" id="PS51257">
    <property type="entry name" value="PROKAR_LIPOPROTEIN"/>
    <property type="match status" value="1"/>
</dbReference>
<proteinExistence type="predicted"/>
<evidence type="ECO:0000313" key="3">
    <source>
        <dbReference type="Proteomes" id="UP000004662"/>
    </source>
</evidence>
<dbReference type="OrthoDB" id="5459573at2"/>
<evidence type="ECO:0008006" key="4">
    <source>
        <dbReference type="Google" id="ProtNLM"/>
    </source>
</evidence>
<name>G7Q6Z1_9BACT</name>
<keyword evidence="3" id="KW-1185">Reference proteome</keyword>
<keyword evidence="1" id="KW-0732">Signal</keyword>
<gene>
    <name evidence="2" type="ORF">DFW101_2470</name>
</gene>
<feature type="chain" id="PRO_5003503398" description="Lipoprotein" evidence="1">
    <location>
        <begin position="24"/>
        <end position="115"/>
    </location>
</feature>
<reference evidence="3" key="1">
    <citation type="journal article" date="2015" name="Genome Announc.">
        <title>High-Quality Draft Genome Sequence of Desulfovibrio carbinoliphilus FW-101-2B, an Organic Acid-Oxidizing Sulfate-Reducing Bacterium Isolated from Uranium(VI)-Contaminated Groundwater.</title>
        <authorList>
            <person name="Ramsay B.D."/>
            <person name="Hwang C."/>
            <person name="Woo H.L."/>
            <person name="Carroll S.L."/>
            <person name="Lucas S."/>
            <person name="Han J."/>
            <person name="Lapidus A.L."/>
            <person name="Cheng J.F."/>
            <person name="Goodwin L.A."/>
            <person name="Pitluck S."/>
            <person name="Peters L."/>
            <person name="Chertkov O."/>
            <person name="Held B."/>
            <person name="Detter J.C."/>
            <person name="Han C.S."/>
            <person name="Tapia R."/>
            <person name="Land M.L."/>
            <person name="Hauser L.J."/>
            <person name="Kyrpides N.C."/>
            <person name="Ivanova N.N."/>
            <person name="Mikhailova N."/>
            <person name="Pagani I."/>
            <person name="Woyke T."/>
            <person name="Arkin A.P."/>
            <person name="Dehal P."/>
            <person name="Chivian D."/>
            <person name="Criddle C.S."/>
            <person name="Wu W."/>
            <person name="Chakraborty R."/>
            <person name="Hazen T.C."/>
            <person name="Fields M.W."/>
        </authorList>
    </citation>
    <scope>NUCLEOTIDE SEQUENCE [LARGE SCALE GENOMIC DNA]</scope>
    <source>
        <strain evidence="3">FW-101-2B</strain>
    </source>
</reference>
<dbReference type="STRING" id="694327.DFW101_2470"/>